<sequence length="29" mass="3075">MLAIATMPRLILSSAEGLMHHSVVSQLPA</sequence>
<protein>
    <submittedName>
        <fullName evidence="1">Uncharacterized protein</fullName>
    </submittedName>
</protein>
<dbReference type="AlphaFoldDB" id="A0A654TXM1"/>
<gene>
    <name evidence="1" type="ORF">ERS007657_00947</name>
</gene>
<proteinExistence type="predicted"/>
<organism evidence="1 2">
    <name type="scientific">Mycobacterium tuberculosis</name>
    <dbReference type="NCBI Taxonomy" id="1773"/>
    <lineage>
        <taxon>Bacteria</taxon>
        <taxon>Bacillati</taxon>
        <taxon>Actinomycetota</taxon>
        <taxon>Actinomycetes</taxon>
        <taxon>Mycobacteriales</taxon>
        <taxon>Mycobacteriaceae</taxon>
        <taxon>Mycobacterium</taxon>
        <taxon>Mycobacterium tuberculosis complex</taxon>
    </lineage>
</organism>
<dbReference type="Proteomes" id="UP000046680">
    <property type="component" value="Unassembled WGS sequence"/>
</dbReference>
<evidence type="ECO:0000313" key="2">
    <source>
        <dbReference type="Proteomes" id="UP000046680"/>
    </source>
</evidence>
<name>A0A654TXM1_MYCTX</name>
<reference evidence="1 2" key="1">
    <citation type="submission" date="2015-03" db="EMBL/GenBank/DDBJ databases">
        <authorList>
            <consortium name="Pathogen Informatics"/>
        </authorList>
    </citation>
    <scope>NUCLEOTIDE SEQUENCE [LARGE SCALE GENOMIC DNA]</scope>
    <source>
        <strain evidence="1 2">C09601061</strain>
    </source>
</reference>
<dbReference type="EMBL" id="CGCX01000253">
    <property type="protein sequence ID" value="CFR70941.1"/>
    <property type="molecule type" value="Genomic_DNA"/>
</dbReference>
<accession>A0A654TXM1</accession>
<evidence type="ECO:0000313" key="1">
    <source>
        <dbReference type="EMBL" id="CFR70941.1"/>
    </source>
</evidence>